<accession>A0AAJ4XDT0</accession>
<proteinExistence type="predicted"/>
<dbReference type="InterPro" id="IPR036641">
    <property type="entry name" value="HPT_dom_sf"/>
</dbReference>
<dbReference type="GO" id="GO:0004672">
    <property type="term" value="F:protein kinase activity"/>
    <property type="evidence" value="ECO:0007669"/>
    <property type="project" value="UniProtKB-ARBA"/>
</dbReference>
<dbReference type="PROSITE" id="PS50894">
    <property type="entry name" value="HPT"/>
    <property type="match status" value="1"/>
</dbReference>
<keyword evidence="1" id="KW-0597">Phosphoprotein</keyword>
<evidence type="ECO:0000256" key="1">
    <source>
        <dbReference type="PROSITE-ProRule" id="PRU00110"/>
    </source>
</evidence>
<dbReference type="KEGG" id="smiz:4412673_03044"/>
<gene>
    <name evidence="3" type="ORF">SAMEA4412673_03044</name>
</gene>
<dbReference type="RefSeq" id="WP_093098315.1">
    <property type="nucleotide sequence ID" value="NZ_DAMDLF010000013.1"/>
</dbReference>
<dbReference type="SUPFAM" id="SSF47226">
    <property type="entry name" value="Histidine-containing phosphotransfer domain, HPT domain"/>
    <property type="match status" value="1"/>
</dbReference>
<dbReference type="EMBL" id="LT906468">
    <property type="protein sequence ID" value="SNV54168.1"/>
    <property type="molecule type" value="Genomic_DNA"/>
</dbReference>
<dbReference type="Pfam" id="PF01627">
    <property type="entry name" value="Hpt"/>
    <property type="match status" value="1"/>
</dbReference>
<dbReference type="Gene3D" id="1.20.120.160">
    <property type="entry name" value="HPT domain"/>
    <property type="match status" value="1"/>
</dbReference>
<evidence type="ECO:0000313" key="4">
    <source>
        <dbReference type="Proteomes" id="UP000215355"/>
    </source>
</evidence>
<sequence>MNPYLIINPDSIQENMMNNTEVIKQMIPLYLGQGVEDFKALEVAIESQDHADIKSKAHHIKPTMQYLGATALRMKFQDLEDKAGGQGPMADILNLFEIIRNDFQLAMSELEDYQTKLG</sequence>
<dbReference type="InterPro" id="IPR008207">
    <property type="entry name" value="Sig_transdc_His_kin_Hpt_dom"/>
</dbReference>
<evidence type="ECO:0000313" key="3">
    <source>
        <dbReference type="EMBL" id="SNV54168.1"/>
    </source>
</evidence>
<dbReference type="AlphaFoldDB" id="A0AAJ4XDT0"/>
<dbReference type="Proteomes" id="UP000215355">
    <property type="component" value="Chromosome 1"/>
</dbReference>
<name>A0AAJ4XDT0_9SPHI</name>
<dbReference type="GO" id="GO:0000160">
    <property type="term" value="P:phosphorelay signal transduction system"/>
    <property type="evidence" value="ECO:0007669"/>
    <property type="project" value="InterPro"/>
</dbReference>
<reference evidence="3 4" key="1">
    <citation type="submission" date="2017-06" db="EMBL/GenBank/DDBJ databases">
        <authorList>
            <consortium name="Pathogen Informatics"/>
        </authorList>
    </citation>
    <scope>NUCLEOTIDE SEQUENCE [LARGE SCALE GENOMIC DNA]</scope>
    <source>
        <strain evidence="3 4">NCTC12149</strain>
    </source>
</reference>
<feature type="domain" description="HPt" evidence="2">
    <location>
        <begin position="19"/>
        <end position="113"/>
    </location>
</feature>
<protein>
    <recommendedName>
        <fullName evidence="2">HPt domain-containing protein</fullName>
    </recommendedName>
</protein>
<evidence type="ECO:0000259" key="2">
    <source>
        <dbReference type="PROSITE" id="PS50894"/>
    </source>
</evidence>
<feature type="modified residue" description="Phosphohistidine" evidence="1">
    <location>
        <position position="58"/>
    </location>
</feature>
<organism evidence="3 4">
    <name type="scientific">Sphingobacterium mizutaii</name>
    <dbReference type="NCBI Taxonomy" id="1010"/>
    <lineage>
        <taxon>Bacteria</taxon>
        <taxon>Pseudomonadati</taxon>
        <taxon>Bacteroidota</taxon>
        <taxon>Sphingobacteriia</taxon>
        <taxon>Sphingobacteriales</taxon>
        <taxon>Sphingobacteriaceae</taxon>
        <taxon>Sphingobacterium</taxon>
    </lineage>
</organism>